<name>A0AA92H856_RHIRH</name>
<protein>
    <submittedName>
        <fullName evidence="2">Uncharacterized protein</fullName>
    </submittedName>
</protein>
<dbReference type="AlphaFoldDB" id="A0AA92H856"/>
<evidence type="ECO:0000256" key="1">
    <source>
        <dbReference type="SAM" id="MobiDB-lite"/>
    </source>
</evidence>
<comment type="caution">
    <text evidence="2">The sequence shown here is derived from an EMBL/GenBank/DDBJ whole genome shotgun (WGS) entry which is preliminary data.</text>
</comment>
<organism evidence="2 3">
    <name type="scientific">Rhizobium rhizogenes</name>
    <name type="common">Agrobacterium rhizogenes</name>
    <dbReference type="NCBI Taxonomy" id="359"/>
    <lineage>
        <taxon>Bacteria</taxon>
        <taxon>Pseudomonadati</taxon>
        <taxon>Pseudomonadota</taxon>
        <taxon>Alphaproteobacteria</taxon>
        <taxon>Hyphomicrobiales</taxon>
        <taxon>Rhizobiaceae</taxon>
        <taxon>Rhizobium/Agrobacterium group</taxon>
        <taxon>Rhizobium</taxon>
    </lineage>
</organism>
<gene>
    <name evidence="2" type="ORF">DC430_19500</name>
</gene>
<reference evidence="2 3" key="1">
    <citation type="submission" date="2018-04" db="EMBL/GenBank/DDBJ databases">
        <authorList>
            <person name="Hagen T."/>
        </authorList>
    </citation>
    <scope>NUCLEOTIDE SEQUENCE [LARGE SCALE GENOMIC DNA]</scope>
    <source>
        <strain evidence="2 3">TPD7009</strain>
    </source>
</reference>
<evidence type="ECO:0000313" key="2">
    <source>
        <dbReference type="EMBL" id="PVE51185.1"/>
    </source>
</evidence>
<accession>A0AA92H856</accession>
<dbReference type="Proteomes" id="UP000244335">
    <property type="component" value="Unassembled WGS sequence"/>
</dbReference>
<evidence type="ECO:0000313" key="3">
    <source>
        <dbReference type="Proteomes" id="UP000244335"/>
    </source>
</evidence>
<sequence length="68" mass="7256">MAMADIISISTATRRPHKAADANAIAAGPAQLLFFTGVRYERYDFAEKTKTRKPKGNAAASSETALNA</sequence>
<feature type="region of interest" description="Disordered" evidence="1">
    <location>
        <begin position="47"/>
        <end position="68"/>
    </location>
</feature>
<dbReference type="EMBL" id="QDFR01000008">
    <property type="protein sequence ID" value="PVE51185.1"/>
    <property type="molecule type" value="Genomic_DNA"/>
</dbReference>
<feature type="compositionally biased region" description="Polar residues" evidence="1">
    <location>
        <begin position="59"/>
        <end position="68"/>
    </location>
</feature>
<proteinExistence type="predicted"/>